<feature type="non-terminal residue" evidence="2">
    <location>
        <position position="1"/>
    </location>
</feature>
<evidence type="ECO:0000256" key="1">
    <source>
        <dbReference type="SAM" id="MobiDB-lite"/>
    </source>
</evidence>
<dbReference type="InParanoid" id="A0A2P6MMS8"/>
<sequence>RDIVVADRGICQATSGCSSILKIRFSRNEKGRAVSASKHGFDPIGPLRKNKNA</sequence>
<accession>A0A2P6MMS8</accession>
<protein>
    <submittedName>
        <fullName evidence="2">Uncharacterized protein</fullName>
    </submittedName>
</protein>
<evidence type="ECO:0000313" key="3">
    <source>
        <dbReference type="Proteomes" id="UP000241769"/>
    </source>
</evidence>
<comment type="caution">
    <text evidence="2">The sequence shown here is derived from an EMBL/GenBank/DDBJ whole genome shotgun (WGS) entry which is preliminary data.</text>
</comment>
<dbReference type="AlphaFoldDB" id="A0A2P6MMS8"/>
<proteinExistence type="predicted"/>
<dbReference type="EMBL" id="MDYQ01000720">
    <property type="protein sequence ID" value="PRP72982.1"/>
    <property type="molecule type" value="Genomic_DNA"/>
</dbReference>
<gene>
    <name evidence="2" type="ORF">PROFUN_16903</name>
</gene>
<organism evidence="2 3">
    <name type="scientific">Planoprotostelium fungivorum</name>
    <dbReference type="NCBI Taxonomy" id="1890364"/>
    <lineage>
        <taxon>Eukaryota</taxon>
        <taxon>Amoebozoa</taxon>
        <taxon>Evosea</taxon>
        <taxon>Variosea</taxon>
        <taxon>Cavosteliida</taxon>
        <taxon>Cavosteliaceae</taxon>
        <taxon>Planoprotostelium</taxon>
    </lineage>
</organism>
<reference evidence="2 3" key="1">
    <citation type="journal article" date="2018" name="Genome Biol. Evol.">
        <title>Multiple Roots of Fruiting Body Formation in Amoebozoa.</title>
        <authorList>
            <person name="Hillmann F."/>
            <person name="Forbes G."/>
            <person name="Novohradska S."/>
            <person name="Ferling I."/>
            <person name="Riege K."/>
            <person name="Groth M."/>
            <person name="Westermann M."/>
            <person name="Marz M."/>
            <person name="Spaller T."/>
            <person name="Winckler T."/>
            <person name="Schaap P."/>
            <person name="Glockner G."/>
        </authorList>
    </citation>
    <scope>NUCLEOTIDE SEQUENCE [LARGE SCALE GENOMIC DNA]</scope>
    <source>
        <strain evidence="2 3">Jena</strain>
    </source>
</reference>
<feature type="region of interest" description="Disordered" evidence="1">
    <location>
        <begin position="32"/>
        <end position="53"/>
    </location>
</feature>
<keyword evidence="3" id="KW-1185">Reference proteome</keyword>
<evidence type="ECO:0000313" key="2">
    <source>
        <dbReference type="EMBL" id="PRP72982.1"/>
    </source>
</evidence>
<name>A0A2P6MMS8_9EUKA</name>
<dbReference type="Proteomes" id="UP000241769">
    <property type="component" value="Unassembled WGS sequence"/>
</dbReference>